<evidence type="ECO:0000313" key="4">
    <source>
        <dbReference type="Proteomes" id="UP000681967"/>
    </source>
</evidence>
<dbReference type="PANTHER" id="PTHR12348:SF26">
    <property type="entry name" value="PROTEIN TSCT-1"/>
    <property type="match status" value="1"/>
</dbReference>
<dbReference type="EMBL" id="CAJOBH010071787">
    <property type="protein sequence ID" value="CAF4475392.1"/>
    <property type="molecule type" value="Genomic_DNA"/>
</dbReference>
<dbReference type="SUPFAM" id="SSF58026">
    <property type="entry name" value="Delta-sleep-inducing peptide immunoreactive peptide"/>
    <property type="match status" value="1"/>
</dbReference>
<dbReference type="Pfam" id="PF01166">
    <property type="entry name" value="TSC22"/>
    <property type="match status" value="1"/>
</dbReference>
<comment type="caution">
    <text evidence="3">The sequence shown here is derived from an EMBL/GenBank/DDBJ whole genome shotgun (WGS) entry which is preliminary data.</text>
</comment>
<feature type="compositionally biased region" description="Low complexity" evidence="2">
    <location>
        <begin position="143"/>
        <end position="153"/>
    </location>
</feature>
<evidence type="ECO:0000256" key="2">
    <source>
        <dbReference type="SAM" id="MobiDB-lite"/>
    </source>
</evidence>
<feature type="compositionally biased region" description="Low complexity" evidence="2">
    <location>
        <begin position="100"/>
        <end position="128"/>
    </location>
</feature>
<dbReference type="Proteomes" id="UP000681967">
    <property type="component" value="Unassembled WGS sequence"/>
</dbReference>
<name>A0A8S2X4T5_9BILA</name>
<dbReference type="AlphaFoldDB" id="A0A8S2X4T5"/>
<organism evidence="3 4">
    <name type="scientific">Rotaria magnacalcarata</name>
    <dbReference type="NCBI Taxonomy" id="392030"/>
    <lineage>
        <taxon>Eukaryota</taxon>
        <taxon>Metazoa</taxon>
        <taxon>Spiralia</taxon>
        <taxon>Gnathifera</taxon>
        <taxon>Rotifera</taxon>
        <taxon>Eurotatoria</taxon>
        <taxon>Bdelloidea</taxon>
        <taxon>Philodinida</taxon>
        <taxon>Philodinidae</taxon>
        <taxon>Rotaria</taxon>
    </lineage>
</organism>
<dbReference type="Gene3D" id="1.20.5.490">
    <property type="entry name" value="Single helix bin"/>
    <property type="match status" value="1"/>
</dbReference>
<dbReference type="CDD" id="cd21936">
    <property type="entry name" value="ZIP_TSC22D"/>
    <property type="match status" value="1"/>
</dbReference>
<protein>
    <submittedName>
        <fullName evidence="3">Uncharacterized protein</fullName>
    </submittedName>
</protein>
<keyword evidence="1" id="KW-0175">Coiled coil</keyword>
<accession>A0A8S2X4T5</accession>
<evidence type="ECO:0000256" key="1">
    <source>
        <dbReference type="SAM" id="Coils"/>
    </source>
</evidence>
<feature type="coiled-coil region" evidence="1">
    <location>
        <begin position="50"/>
        <end position="84"/>
    </location>
</feature>
<proteinExistence type="predicted"/>
<dbReference type="GO" id="GO:0006357">
    <property type="term" value="P:regulation of transcription by RNA polymerase II"/>
    <property type="evidence" value="ECO:0007669"/>
    <property type="project" value="InterPro"/>
</dbReference>
<gene>
    <name evidence="3" type="ORF">BYL167_LOCUS34864</name>
</gene>
<dbReference type="InterPro" id="IPR000580">
    <property type="entry name" value="TSC22/Bun"/>
</dbReference>
<reference evidence="3" key="1">
    <citation type="submission" date="2021-02" db="EMBL/GenBank/DDBJ databases">
        <authorList>
            <person name="Nowell W R."/>
        </authorList>
    </citation>
    <scope>NUCLEOTIDE SEQUENCE</scope>
</reference>
<evidence type="ECO:0000313" key="3">
    <source>
        <dbReference type="EMBL" id="CAF4475392.1"/>
    </source>
</evidence>
<dbReference type="PANTHER" id="PTHR12348">
    <property type="entry name" value="TSC22"/>
    <property type="match status" value="1"/>
</dbReference>
<feature type="region of interest" description="Disordered" evidence="2">
    <location>
        <begin position="98"/>
        <end position="167"/>
    </location>
</feature>
<sequence length="167" mass="17841">MDTLNSENSQNTEITNKILKELTTPTKLNNLTDIDNKISAAMDLVKMHLLSAVREEVTELRQQIKTLTEKATAYEQENTFLRQHVPSEICAQYVPLHVGSSSASDSSNPTTTAASSVPSSSTITSSQPIPTPTVPSLPSALGQQPTLLTTSQPLAPPPPSSTNTPST</sequence>